<evidence type="ECO:0000256" key="4">
    <source>
        <dbReference type="ARBA" id="ARBA00023163"/>
    </source>
</evidence>
<dbReference type="InterPro" id="IPR036388">
    <property type="entry name" value="WH-like_DNA-bd_sf"/>
</dbReference>
<comment type="similarity">
    <text evidence="1">Belongs to the BlaI transcriptional regulatory family.</text>
</comment>
<evidence type="ECO:0000256" key="2">
    <source>
        <dbReference type="ARBA" id="ARBA00023015"/>
    </source>
</evidence>
<evidence type="ECO:0000256" key="1">
    <source>
        <dbReference type="ARBA" id="ARBA00011046"/>
    </source>
</evidence>
<keyword evidence="4" id="KW-0804">Transcription</keyword>
<dbReference type="RefSeq" id="WP_203946738.1">
    <property type="nucleotide sequence ID" value="NZ_BOOR01000037.1"/>
</dbReference>
<evidence type="ECO:0008006" key="7">
    <source>
        <dbReference type="Google" id="ProtNLM"/>
    </source>
</evidence>
<name>A0A8J3VEE6_9ACTN</name>
<proteinExistence type="inferred from homology"/>
<dbReference type="Pfam" id="PF03965">
    <property type="entry name" value="Penicillinase_R"/>
    <property type="match status" value="1"/>
</dbReference>
<keyword evidence="2" id="KW-0805">Transcription regulation</keyword>
<dbReference type="EMBL" id="BOOR01000037">
    <property type="protein sequence ID" value="GII56595.1"/>
    <property type="molecule type" value="Genomic_DNA"/>
</dbReference>
<reference evidence="5" key="1">
    <citation type="submission" date="2021-01" db="EMBL/GenBank/DDBJ databases">
        <title>Whole genome shotgun sequence of Planotetraspora thailandica NBRC 104271.</title>
        <authorList>
            <person name="Komaki H."/>
            <person name="Tamura T."/>
        </authorList>
    </citation>
    <scope>NUCLEOTIDE SEQUENCE</scope>
    <source>
        <strain evidence="5">NBRC 104271</strain>
    </source>
</reference>
<keyword evidence="6" id="KW-1185">Reference proteome</keyword>
<dbReference type="GO" id="GO:0003677">
    <property type="term" value="F:DNA binding"/>
    <property type="evidence" value="ECO:0007669"/>
    <property type="project" value="UniProtKB-KW"/>
</dbReference>
<keyword evidence="3" id="KW-0238">DNA-binding</keyword>
<gene>
    <name evidence="5" type="ORF">Pth03_49840</name>
</gene>
<dbReference type="Gene3D" id="1.10.10.10">
    <property type="entry name" value="Winged helix-like DNA-binding domain superfamily/Winged helix DNA-binding domain"/>
    <property type="match status" value="1"/>
</dbReference>
<comment type="caution">
    <text evidence="5">The sequence shown here is derived from an EMBL/GenBank/DDBJ whole genome shotgun (WGS) entry which is preliminary data.</text>
</comment>
<dbReference type="InterPro" id="IPR005650">
    <property type="entry name" value="BlaI_family"/>
</dbReference>
<organism evidence="5 6">
    <name type="scientific">Planotetraspora thailandica</name>
    <dbReference type="NCBI Taxonomy" id="487172"/>
    <lineage>
        <taxon>Bacteria</taxon>
        <taxon>Bacillati</taxon>
        <taxon>Actinomycetota</taxon>
        <taxon>Actinomycetes</taxon>
        <taxon>Streptosporangiales</taxon>
        <taxon>Streptosporangiaceae</taxon>
        <taxon>Planotetraspora</taxon>
    </lineage>
</organism>
<dbReference type="AlphaFoldDB" id="A0A8J3VEE6"/>
<dbReference type="SUPFAM" id="SSF46785">
    <property type="entry name" value="Winged helix' DNA-binding domain"/>
    <property type="match status" value="1"/>
</dbReference>
<dbReference type="InterPro" id="IPR036390">
    <property type="entry name" value="WH_DNA-bd_sf"/>
</dbReference>
<protein>
    <recommendedName>
        <fullName evidence="7">CopY family transcriptional regulator</fullName>
    </recommendedName>
</protein>
<dbReference type="Proteomes" id="UP000605992">
    <property type="component" value="Unassembled WGS sequence"/>
</dbReference>
<evidence type="ECO:0000256" key="3">
    <source>
        <dbReference type="ARBA" id="ARBA00023125"/>
    </source>
</evidence>
<sequence>MARRDAARPRRSAGQLEGEILSALWAADGPMTAIEVQAAVGDDLAYNTVHTILTRLHCKGQVHRLGPAGRSTYKPAKGAAEVAAEQMRAVLDTGADRGEILMRFVSTLGAAEEAALRAALDAEGS</sequence>
<evidence type="ECO:0000313" key="6">
    <source>
        <dbReference type="Proteomes" id="UP000605992"/>
    </source>
</evidence>
<dbReference type="GO" id="GO:0045892">
    <property type="term" value="P:negative regulation of DNA-templated transcription"/>
    <property type="evidence" value="ECO:0007669"/>
    <property type="project" value="InterPro"/>
</dbReference>
<evidence type="ECO:0000313" key="5">
    <source>
        <dbReference type="EMBL" id="GII56595.1"/>
    </source>
</evidence>
<accession>A0A8J3VEE6</accession>